<organism evidence="1 2">
    <name type="scientific">Xenorhabdus stockiae</name>
    <dbReference type="NCBI Taxonomy" id="351614"/>
    <lineage>
        <taxon>Bacteria</taxon>
        <taxon>Pseudomonadati</taxon>
        <taxon>Pseudomonadota</taxon>
        <taxon>Gammaproteobacteria</taxon>
        <taxon>Enterobacterales</taxon>
        <taxon>Morganellaceae</taxon>
        <taxon>Xenorhabdus</taxon>
    </lineage>
</organism>
<dbReference type="Proteomes" id="UP000222366">
    <property type="component" value="Unassembled WGS sequence"/>
</dbReference>
<keyword evidence="2" id="KW-1185">Reference proteome</keyword>
<evidence type="ECO:0000313" key="2">
    <source>
        <dbReference type="Proteomes" id="UP000222366"/>
    </source>
</evidence>
<dbReference type="EMBL" id="NJAJ01000014">
    <property type="protein sequence ID" value="PHM65682.1"/>
    <property type="molecule type" value="Genomic_DNA"/>
</dbReference>
<proteinExistence type="predicted"/>
<name>A0A2D0KQI1_9GAMM</name>
<evidence type="ECO:0000313" key="1">
    <source>
        <dbReference type="EMBL" id="PHM65682.1"/>
    </source>
</evidence>
<gene>
    <name evidence="1" type="ORF">Xsto_01834</name>
</gene>
<comment type="caution">
    <text evidence="1">The sequence shown here is derived from an EMBL/GenBank/DDBJ whole genome shotgun (WGS) entry which is preliminary data.</text>
</comment>
<sequence>MLLDPKAYTGRGGGLFQEIDSDGNEIMYFVVVGDNRLMPQTSQPGHKWKSINELPAGESIQYYDE</sequence>
<reference evidence="1 2" key="1">
    <citation type="journal article" date="2017" name="Nat. Microbiol.">
        <title>Natural product diversity associated with the nematode symbionts Photorhabdus and Xenorhabdus.</title>
        <authorList>
            <person name="Tobias N.J."/>
            <person name="Wolff H."/>
            <person name="Djahanschiri B."/>
            <person name="Grundmann F."/>
            <person name="Kronenwerth M."/>
            <person name="Shi Y.M."/>
            <person name="Simonyi S."/>
            <person name="Grun P."/>
            <person name="Shapiro-Ilan D."/>
            <person name="Pidot S.J."/>
            <person name="Stinear T.P."/>
            <person name="Ebersberger I."/>
            <person name="Bode H.B."/>
        </authorList>
    </citation>
    <scope>NUCLEOTIDE SEQUENCE [LARGE SCALE GENOMIC DNA]</scope>
    <source>
        <strain evidence="1 2">DSM 17904</strain>
    </source>
</reference>
<dbReference type="AlphaFoldDB" id="A0A2D0KQI1"/>
<dbReference type="RefSeq" id="WP_099124833.1">
    <property type="nucleotide sequence ID" value="NZ_CAWNRH010000046.1"/>
</dbReference>
<accession>A0A2D0KQI1</accession>
<protein>
    <submittedName>
        <fullName evidence="1">Uncharacterized protein</fullName>
    </submittedName>
</protein>